<dbReference type="AlphaFoldDB" id="A0A972JLS4"/>
<dbReference type="InterPro" id="IPR023122">
    <property type="entry name" value="NE1680-like_sf"/>
</dbReference>
<organism evidence="1 2">
    <name type="scientific">Shewanella salipaludis</name>
    <dbReference type="NCBI Taxonomy" id="2723052"/>
    <lineage>
        <taxon>Bacteria</taxon>
        <taxon>Pseudomonadati</taxon>
        <taxon>Pseudomonadota</taxon>
        <taxon>Gammaproteobacteria</taxon>
        <taxon>Alteromonadales</taxon>
        <taxon>Shewanellaceae</taxon>
        <taxon>Shewanella</taxon>
    </lineage>
</organism>
<dbReference type="InterPro" id="IPR018592">
    <property type="entry name" value="DUF2024"/>
</dbReference>
<dbReference type="Gene3D" id="3.10.510.10">
    <property type="entry name" value="NE1680-like"/>
    <property type="match status" value="1"/>
</dbReference>
<sequence>MKVQVFDTHVKTQAGHYLHFDVLMEPKNAAQANFYAQRFLQQQGIDAADIQQQSCNFCHNEIATPEVMAAIDADEHFILKLQGC</sequence>
<dbReference type="Proteomes" id="UP000737113">
    <property type="component" value="Unassembled WGS sequence"/>
</dbReference>
<dbReference type="EMBL" id="JAAXYH010000012">
    <property type="protein sequence ID" value="NMH66489.1"/>
    <property type="molecule type" value="Genomic_DNA"/>
</dbReference>
<comment type="caution">
    <text evidence="1">The sequence shown here is derived from an EMBL/GenBank/DDBJ whole genome shotgun (WGS) entry which is preliminary data.</text>
</comment>
<keyword evidence="2" id="KW-1185">Reference proteome</keyword>
<dbReference type="SUPFAM" id="SSF160766">
    <property type="entry name" value="NE1680-like"/>
    <property type="match status" value="1"/>
</dbReference>
<proteinExistence type="predicted"/>
<protein>
    <submittedName>
        <fullName evidence="1">DUF2024 family protein</fullName>
    </submittedName>
</protein>
<accession>A0A972JLS4</accession>
<evidence type="ECO:0000313" key="1">
    <source>
        <dbReference type="EMBL" id="NMH66489.1"/>
    </source>
</evidence>
<reference evidence="1" key="1">
    <citation type="submission" date="2020-04" db="EMBL/GenBank/DDBJ databases">
        <title>Description of Shewanella salipaludis sp. nov., isolated from a salt marsh.</title>
        <authorList>
            <person name="Park S."/>
            <person name="Yoon J.-H."/>
        </authorList>
    </citation>
    <scope>NUCLEOTIDE SEQUENCE</scope>
    <source>
        <strain evidence="1">SHSM-M6</strain>
    </source>
</reference>
<gene>
    <name evidence="1" type="ORF">HC757_15120</name>
</gene>
<name>A0A972JLS4_9GAMM</name>
<dbReference type="Pfam" id="PF09630">
    <property type="entry name" value="DUF2024"/>
    <property type="match status" value="1"/>
</dbReference>
<evidence type="ECO:0000313" key="2">
    <source>
        <dbReference type="Proteomes" id="UP000737113"/>
    </source>
</evidence>
<dbReference type="RefSeq" id="WP_169565210.1">
    <property type="nucleotide sequence ID" value="NZ_JAAXYH010000012.1"/>
</dbReference>